<accession>C8PKE0</accession>
<dbReference type="RefSeq" id="WP_005872734.1">
    <property type="nucleotide sequence ID" value="NZ_ACYG01000030.1"/>
</dbReference>
<organism evidence="2 3">
    <name type="scientific">Campylobacter gracilis RM3268</name>
    <dbReference type="NCBI Taxonomy" id="553220"/>
    <lineage>
        <taxon>Bacteria</taxon>
        <taxon>Pseudomonadati</taxon>
        <taxon>Campylobacterota</taxon>
        <taxon>Epsilonproteobacteria</taxon>
        <taxon>Campylobacterales</taxon>
        <taxon>Campylobacteraceae</taxon>
        <taxon>Campylobacter</taxon>
    </lineage>
</organism>
<reference evidence="2 3" key="1">
    <citation type="submission" date="2009-07" db="EMBL/GenBank/DDBJ databases">
        <authorList>
            <person name="Madupu R."/>
            <person name="Sebastian Y."/>
            <person name="Durkin A.S."/>
            <person name="Torralba M."/>
            <person name="Methe B."/>
            <person name="Sutton G.G."/>
            <person name="Strausberg R.L."/>
            <person name="Nelson K.E."/>
        </authorList>
    </citation>
    <scope>NUCLEOTIDE SEQUENCE [LARGE SCALE GENOMIC DNA]</scope>
    <source>
        <strain evidence="2 3">RM3268</strain>
    </source>
</reference>
<evidence type="ECO:0000259" key="1">
    <source>
        <dbReference type="Pfam" id="PF15569"/>
    </source>
</evidence>
<dbReference type="Pfam" id="PF15569">
    <property type="entry name" value="Imm40"/>
    <property type="match status" value="1"/>
</dbReference>
<dbReference type="OrthoDB" id="2086124at2"/>
<dbReference type="InterPro" id="IPR029080">
    <property type="entry name" value="Imm40"/>
</dbReference>
<dbReference type="STRING" id="824.CGRAC_2100"/>
<dbReference type="Proteomes" id="UP000005709">
    <property type="component" value="Unassembled WGS sequence"/>
</dbReference>
<evidence type="ECO:0000313" key="3">
    <source>
        <dbReference type="Proteomes" id="UP000005709"/>
    </source>
</evidence>
<proteinExistence type="predicted"/>
<evidence type="ECO:0000313" key="2">
    <source>
        <dbReference type="EMBL" id="EEV16549.1"/>
    </source>
</evidence>
<feature type="domain" description="Immunity protein 40" evidence="1">
    <location>
        <begin position="32"/>
        <end position="110"/>
    </location>
</feature>
<name>C8PKE0_9BACT</name>
<dbReference type="AlphaFoldDB" id="C8PKE0"/>
<keyword evidence="3" id="KW-1185">Reference proteome</keyword>
<sequence length="121" mass="14029">MSVEEDGAAFIDEDYVNIVPQDLLERGIRLREEYGIYDIAWKFDDVMEVLKITRGKGMIILGGDVYRLNGNEPIITYDNWYTEEEDDNAFELAIEYITKYRARNGDDFAYCPTICPGRVPK</sequence>
<comment type="caution">
    <text evidence="2">The sequence shown here is derived from an EMBL/GenBank/DDBJ whole genome shotgun (WGS) entry which is preliminary data.</text>
</comment>
<protein>
    <recommendedName>
        <fullName evidence="1">Immunity protein 40 domain-containing protein</fullName>
    </recommendedName>
</protein>
<dbReference type="EMBL" id="ACYG01000030">
    <property type="protein sequence ID" value="EEV16549.1"/>
    <property type="molecule type" value="Genomic_DNA"/>
</dbReference>
<gene>
    <name evidence="2" type="ORF">CAMGR0001_0161</name>
</gene>
<dbReference type="eggNOG" id="ENOG502ZEQA">
    <property type="taxonomic scope" value="Bacteria"/>
</dbReference>